<feature type="region of interest" description="Disordered" evidence="1">
    <location>
        <begin position="1"/>
        <end position="23"/>
    </location>
</feature>
<evidence type="ECO:0000313" key="2">
    <source>
        <dbReference type="EMBL" id="KAF2309642.1"/>
    </source>
</evidence>
<dbReference type="EMBL" id="JAAGAX010000006">
    <property type="protein sequence ID" value="KAF2309642.1"/>
    <property type="molecule type" value="Genomic_DNA"/>
</dbReference>
<protein>
    <submittedName>
        <fullName evidence="2">Uncharacterized protein</fullName>
    </submittedName>
</protein>
<gene>
    <name evidence="2" type="ORF">GH714_004413</name>
</gene>
<dbReference type="Proteomes" id="UP000467840">
    <property type="component" value="Chromosome 14"/>
</dbReference>
<reference evidence="2 3" key="1">
    <citation type="journal article" date="2020" name="Mol. Plant">
        <title>The Chromosome-Based Rubber Tree Genome Provides New Insights into Spurge Genome Evolution and Rubber Biosynthesis.</title>
        <authorList>
            <person name="Liu J."/>
            <person name="Shi C."/>
            <person name="Shi C.C."/>
            <person name="Li W."/>
            <person name="Zhang Q.J."/>
            <person name="Zhang Y."/>
            <person name="Li K."/>
            <person name="Lu H.F."/>
            <person name="Shi C."/>
            <person name="Zhu S.T."/>
            <person name="Xiao Z.Y."/>
            <person name="Nan H."/>
            <person name="Yue Y."/>
            <person name="Zhu X.G."/>
            <person name="Wu Y."/>
            <person name="Hong X.N."/>
            <person name="Fan G.Y."/>
            <person name="Tong Y."/>
            <person name="Zhang D."/>
            <person name="Mao C.L."/>
            <person name="Liu Y.L."/>
            <person name="Hao S.J."/>
            <person name="Liu W.Q."/>
            <person name="Lv M.Q."/>
            <person name="Zhang H.B."/>
            <person name="Liu Y."/>
            <person name="Hu-Tang G.R."/>
            <person name="Wang J.P."/>
            <person name="Wang J.H."/>
            <person name="Sun Y.H."/>
            <person name="Ni S.B."/>
            <person name="Chen W.B."/>
            <person name="Zhang X.C."/>
            <person name="Jiao Y.N."/>
            <person name="Eichler E.E."/>
            <person name="Li G.H."/>
            <person name="Liu X."/>
            <person name="Gao L.Z."/>
        </authorList>
    </citation>
    <scope>NUCLEOTIDE SEQUENCE [LARGE SCALE GENOMIC DNA]</scope>
    <source>
        <strain evidence="3">cv. GT1</strain>
        <tissue evidence="2">Leaf</tissue>
    </source>
</reference>
<name>A0A6A6M7L8_HEVBR</name>
<keyword evidence="3" id="KW-1185">Reference proteome</keyword>
<evidence type="ECO:0000313" key="3">
    <source>
        <dbReference type="Proteomes" id="UP000467840"/>
    </source>
</evidence>
<sequence length="129" mass="14158">MAMETATMRENSNGEESDSNGLKWRKKVTAKVNDNGSEPVVALTWCYNWRAGNHVKGVNLQSNGLNVLRLDRKGWGRRARSAKGGSSRWWRSARWWVNVGDFTENSLTAAGISLASSSTLAGLEAALCD</sequence>
<comment type="caution">
    <text evidence="2">The sequence shown here is derived from an EMBL/GenBank/DDBJ whole genome shotgun (WGS) entry which is preliminary data.</text>
</comment>
<proteinExistence type="predicted"/>
<accession>A0A6A6M7L8</accession>
<evidence type="ECO:0000256" key="1">
    <source>
        <dbReference type="SAM" id="MobiDB-lite"/>
    </source>
</evidence>
<dbReference type="AlphaFoldDB" id="A0A6A6M7L8"/>
<organism evidence="2 3">
    <name type="scientific">Hevea brasiliensis</name>
    <name type="common">Para rubber tree</name>
    <name type="synonym">Siphonia brasiliensis</name>
    <dbReference type="NCBI Taxonomy" id="3981"/>
    <lineage>
        <taxon>Eukaryota</taxon>
        <taxon>Viridiplantae</taxon>
        <taxon>Streptophyta</taxon>
        <taxon>Embryophyta</taxon>
        <taxon>Tracheophyta</taxon>
        <taxon>Spermatophyta</taxon>
        <taxon>Magnoliopsida</taxon>
        <taxon>eudicotyledons</taxon>
        <taxon>Gunneridae</taxon>
        <taxon>Pentapetalae</taxon>
        <taxon>rosids</taxon>
        <taxon>fabids</taxon>
        <taxon>Malpighiales</taxon>
        <taxon>Euphorbiaceae</taxon>
        <taxon>Crotonoideae</taxon>
        <taxon>Micrandreae</taxon>
        <taxon>Hevea</taxon>
    </lineage>
</organism>